<feature type="chain" id="PRO_5044232463" description="Ig-like domain-containing protein" evidence="3">
    <location>
        <begin position="19"/>
        <end position="540"/>
    </location>
</feature>
<dbReference type="InterPro" id="IPR003599">
    <property type="entry name" value="Ig_sub"/>
</dbReference>
<feature type="compositionally biased region" description="Basic and acidic residues" evidence="1">
    <location>
        <begin position="524"/>
        <end position="540"/>
    </location>
</feature>
<evidence type="ECO:0000313" key="5">
    <source>
        <dbReference type="Ensembl" id="ENSELUP00000089689.1"/>
    </source>
</evidence>
<feature type="domain" description="Ig-like" evidence="4">
    <location>
        <begin position="345"/>
        <end position="432"/>
    </location>
</feature>
<organism evidence="5 6">
    <name type="scientific">Esox lucius</name>
    <name type="common">Northern pike</name>
    <dbReference type="NCBI Taxonomy" id="8010"/>
    <lineage>
        <taxon>Eukaryota</taxon>
        <taxon>Metazoa</taxon>
        <taxon>Chordata</taxon>
        <taxon>Craniata</taxon>
        <taxon>Vertebrata</taxon>
        <taxon>Euteleostomi</taxon>
        <taxon>Actinopterygii</taxon>
        <taxon>Neopterygii</taxon>
        <taxon>Teleostei</taxon>
        <taxon>Protacanthopterygii</taxon>
        <taxon>Esociformes</taxon>
        <taxon>Esocidae</taxon>
        <taxon>Esox</taxon>
    </lineage>
</organism>
<dbReference type="SMART" id="SM00409">
    <property type="entry name" value="IG"/>
    <property type="match status" value="3"/>
</dbReference>
<dbReference type="Gene3D" id="2.60.40.10">
    <property type="entry name" value="Immunoglobulins"/>
    <property type="match status" value="2"/>
</dbReference>
<evidence type="ECO:0000259" key="4">
    <source>
        <dbReference type="PROSITE" id="PS50835"/>
    </source>
</evidence>
<evidence type="ECO:0000256" key="3">
    <source>
        <dbReference type="SAM" id="SignalP"/>
    </source>
</evidence>
<dbReference type="PANTHER" id="PTHR11422:SF3">
    <property type="entry name" value="G6F-LIKE PROTEIN"/>
    <property type="match status" value="1"/>
</dbReference>
<dbReference type="GO" id="GO:0042289">
    <property type="term" value="F:MHC class II protein binding"/>
    <property type="evidence" value="ECO:0007669"/>
    <property type="project" value="TreeGrafter"/>
</dbReference>
<protein>
    <recommendedName>
        <fullName evidence="4">Ig-like domain-containing protein</fullName>
    </recommendedName>
</protein>
<dbReference type="InterPro" id="IPR007110">
    <property type="entry name" value="Ig-like_dom"/>
</dbReference>
<dbReference type="KEGG" id="els:105006123"/>
<feature type="domain" description="Ig-like" evidence="4">
    <location>
        <begin position="38"/>
        <end position="128"/>
    </location>
</feature>
<reference evidence="5 6" key="1">
    <citation type="submission" date="2020-02" db="EMBL/GenBank/DDBJ databases">
        <title>Esox lucius (northern pike) genome, fEsoLuc1, primary haplotype.</title>
        <authorList>
            <person name="Myers G."/>
            <person name="Karagic N."/>
            <person name="Meyer A."/>
            <person name="Pippel M."/>
            <person name="Reichard M."/>
            <person name="Winkler S."/>
            <person name="Tracey A."/>
            <person name="Sims Y."/>
            <person name="Howe K."/>
            <person name="Rhie A."/>
            <person name="Formenti G."/>
            <person name="Durbin R."/>
            <person name="Fedrigo O."/>
            <person name="Jarvis E.D."/>
        </authorList>
    </citation>
    <scope>NUCLEOTIDE SEQUENCE [LARGE SCALE GENOMIC DNA]</scope>
</reference>
<feature type="signal peptide" evidence="3">
    <location>
        <begin position="1"/>
        <end position="18"/>
    </location>
</feature>
<evidence type="ECO:0000256" key="1">
    <source>
        <dbReference type="SAM" id="MobiDB-lite"/>
    </source>
</evidence>
<dbReference type="GO" id="GO:0042110">
    <property type="term" value="P:T cell activation"/>
    <property type="evidence" value="ECO:0007669"/>
    <property type="project" value="TreeGrafter"/>
</dbReference>
<proteinExistence type="predicted"/>
<accession>A0AAY5KLA5</accession>
<dbReference type="GeneID" id="105006123"/>
<dbReference type="AlphaFoldDB" id="A0AAY5KLA5"/>
<reference evidence="5" key="2">
    <citation type="submission" date="2025-08" db="UniProtKB">
        <authorList>
            <consortium name="Ensembl"/>
        </authorList>
    </citation>
    <scope>IDENTIFICATION</scope>
</reference>
<dbReference type="SUPFAM" id="SSF48726">
    <property type="entry name" value="Immunoglobulin"/>
    <property type="match status" value="2"/>
</dbReference>
<evidence type="ECO:0000313" key="6">
    <source>
        <dbReference type="Proteomes" id="UP000265140"/>
    </source>
</evidence>
<keyword evidence="2" id="KW-0812">Transmembrane</keyword>
<dbReference type="Proteomes" id="UP000265140">
    <property type="component" value="Chromosome 20"/>
</dbReference>
<keyword evidence="3" id="KW-0732">Signal</keyword>
<dbReference type="CTD" id="100500702"/>
<dbReference type="InterPro" id="IPR013783">
    <property type="entry name" value="Ig-like_fold"/>
</dbReference>
<evidence type="ECO:0000256" key="2">
    <source>
        <dbReference type="SAM" id="Phobius"/>
    </source>
</evidence>
<reference evidence="5" key="3">
    <citation type="submission" date="2025-09" db="UniProtKB">
        <authorList>
            <consortium name="Ensembl"/>
        </authorList>
    </citation>
    <scope>IDENTIFICATION</scope>
</reference>
<sequence>MEFGCLLFLLGSSGVVITQSDTAAEDTDWSDVIVTSVGRAVTLPCVDWPLMGFVTINWKRKSPGMHDWKLVLSASEKERFFGSAAKAYMQLADSNFHKTGNFSLRFAPQSEDEGRYSCLISQQKKKLREKIILLVILTVSVFPSSPVPQQSTLLLTAEVSPGFAISRVTWLSPGGTPLRMAKTLGVVVAKLPQIRPNDQGKYICHFHPRGNSSTPLFPFSVDVAVHGVNVVSFTNITHGVLKSTASVSQYPLTITCSPKKGDYVLLYWRPPDKKSEITSLIYEYDRWRDRTVTAQSKTTPQLSLDGLKSSPKDGLFSFLVHPRLNDGGLYICEVFLDDTVFSQRTQLSILQVNAGPSLSCLVLTCQYTERSQVKQVLWKHQNKSRTLNWSALNPGRLSTEVVLPPTKETAGIYTCSMELKNGLKIKAVYTITLPPKENTESPGSVSPPYPESNSTSFLPSLSALLLLVPLVAAVAGVLLLRQKTLSRRGIEQSLSHYSGEVENIYENPEDVRQASPQSSVYMDLKPRGDDDVYKELDRSP</sequence>
<dbReference type="PROSITE" id="PS50835">
    <property type="entry name" value="IG_LIKE"/>
    <property type="match status" value="2"/>
</dbReference>
<name>A0AAY5KLA5_ESOLU</name>
<keyword evidence="6" id="KW-1185">Reference proteome</keyword>
<dbReference type="GO" id="GO:0070374">
    <property type="term" value="P:positive regulation of ERK1 and ERK2 cascade"/>
    <property type="evidence" value="ECO:0007669"/>
    <property type="project" value="TreeGrafter"/>
</dbReference>
<dbReference type="PANTHER" id="PTHR11422">
    <property type="entry name" value="T-CELL SURFACE GLYCOPROTEIN CD4"/>
    <property type="match status" value="1"/>
</dbReference>
<dbReference type="GO" id="GO:0035723">
    <property type="term" value="P:interleukin-15-mediated signaling pathway"/>
    <property type="evidence" value="ECO:0007669"/>
    <property type="project" value="TreeGrafter"/>
</dbReference>
<dbReference type="GO" id="GO:1990782">
    <property type="term" value="F:protein tyrosine kinase binding"/>
    <property type="evidence" value="ECO:0007669"/>
    <property type="project" value="TreeGrafter"/>
</dbReference>
<keyword evidence="2" id="KW-1133">Transmembrane helix</keyword>
<dbReference type="Ensembl" id="ENSELUT00000101015.1">
    <property type="protein sequence ID" value="ENSELUP00000089689.1"/>
    <property type="gene ID" value="ENSELUG00000006691.3"/>
</dbReference>
<dbReference type="GO" id="GO:0045121">
    <property type="term" value="C:membrane raft"/>
    <property type="evidence" value="ECO:0007669"/>
    <property type="project" value="TreeGrafter"/>
</dbReference>
<dbReference type="GeneTree" id="ENSGT01030000234988"/>
<feature type="region of interest" description="Disordered" evidence="1">
    <location>
        <begin position="509"/>
        <end position="540"/>
    </location>
</feature>
<dbReference type="InterPro" id="IPR036179">
    <property type="entry name" value="Ig-like_dom_sf"/>
</dbReference>
<dbReference type="RefSeq" id="XP_034145063.1">
    <property type="nucleotide sequence ID" value="XM_034289172.1"/>
</dbReference>
<feature type="transmembrane region" description="Helical" evidence="2">
    <location>
        <begin position="457"/>
        <end position="480"/>
    </location>
</feature>
<dbReference type="GO" id="GO:0009897">
    <property type="term" value="C:external side of plasma membrane"/>
    <property type="evidence" value="ECO:0007669"/>
    <property type="project" value="TreeGrafter"/>
</dbReference>
<keyword evidence="2" id="KW-0472">Membrane</keyword>